<feature type="transmembrane region" description="Helical" evidence="1">
    <location>
        <begin position="57"/>
        <end position="74"/>
    </location>
</feature>
<comment type="caution">
    <text evidence="3">The sequence shown here is derived from an EMBL/GenBank/DDBJ whole genome shotgun (WGS) entry which is preliminary data.</text>
</comment>
<name>A0A267MNI1_9FIRM</name>
<keyword evidence="1" id="KW-0812">Transmembrane</keyword>
<keyword evidence="1" id="KW-0472">Membrane</keyword>
<evidence type="ECO:0000313" key="3">
    <source>
        <dbReference type="EMBL" id="PAB61154.1"/>
    </source>
</evidence>
<dbReference type="InterPro" id="IPR025588">
    <property type="entry name" value="YcxB-like_C"/>
</dbReference>
<evidence type="ECO:0000259" key="2">
    <source>
        <dbReference type="Pfam" id="PF14317"/>
    </source>
</evidence>
<dbReference type="EMBL" id="NIBG01000001">
    <property type="protein sequence ID" value="PAB61154.1"/>
    <property type="molecule type" value="Genomic_DNA"/>
</dbReference>
<keyword evidence="1" id="KW-1133">Transmembrane helix</keyword>
<dbReference type="AlphaFoldDB" id="A0A267MNI1"/>
<dbReference type="OrthoDB" id="1496204at2"/>
<dbReference type="Pfam" id="PF14317">
    <property type="entry name" value="YcxB"/>
    <property type="match status" value="1"/>
</dbReference>
<dbReference type="Proteomes" id="UP000216024">
    <property type="component" value="Unassembled WGS sequence"/>
</dbReference>
<protein>
    <recommendedName>
        <fullName evidence="2">YcxB-like C-terminal domain-containing protein</fullName>
    </recommendedName>
</protein>
<dbReference type="RefSeq" id="WP_095130301.1">
    <property type="nucleotide sequence ID" value="NZ_NIBG01000001.1"/>
</dbReference>
<accession>A0A267MNI1</accession>
<proteinExistence type="predicted"/>
<keyword evidence="4" id="KW-1185">Reference proteome</keyword>
<reference evidence="3 4" key="1">
    <citation type="submission" date="2017-06" db="EMBL/GenBank/DDBJ databases">
        <title>Draft genome sequence of anaerobic fermentative bacterium Anaeromicrobium sediminis DY2726D isolated from West Pacific Ocean sediments.</title>
        <authorList>
            <person name="Zeng X."/>
        </authorList>
    </citation>
    <scope>NUCLEOTIDE SEQUENCE [LARGE SCALE GENOMIC DNA]</scope>
    <source>
        <strain evidence="3 4">DY2726D</strain>
    </source>
</reference>
<gene>
    <name evidence="3" type="ORF">CCE28_01645</name>
</gene>
<evidence type="ECO:0000313" key="4">
    <source>
        <dbReference type="Proteomes" id="UP000216024"/>
    </source>
</evidence>
<sequence>MKITYSITKEDFWNFNKFISHQTTEGKRNKMFSNILILISAGVFFHFTKLVDINDSILLTIAWILGLSIANYITRYPMAKRRAFKFAKTEKGILDEQTIEIKLEGISKVTHSSNNFYKWTAISRIDMIDEYIFVFLNKRKGIVIPKRVFKSENEAIQFYNTAIGYFKSS</sequence>
<feature type="domain" description="YcxB-like C-terminal" evidence="2">
    <location>
        <begin position="104"/>
        <end position="160"/>
    </location>
</feature>
<evidence type="ECO:0000256" key="1">
    <source>
        <dbReference type="SAM" id="Phobius"/>
    </source>
</evidence>
<feature type="transmembrane region" description="Helical" evidence="1">
    <location>
        <begin position="31"/>
        <end position="51"/>
    </location>
</feature>
<organism evidence="3 4">
    <name type="scientific">Anaeromicrobium sediminis</name>
    <dbReference type="NCBI Taxonomy" id="1478221"/>
    <lineage>
        <taxon>Bacteria</taxon>
        <taxon>Bacillati</taxon>
        <taxon>Bacillota</taxon>
        <taxon>Clostridia</taxon>
        <taxon>Peptostreptococcales</taxon>
        <taxon>Thermotaleaceae</taxon>
        <taxon>Anaeromicrobium</taxon>
    </lineage>
</organism>